<evidence type="ECO:0000256" key="4">
    <source>
        <dbReference type="ARBA" id="ARBA00022989"/>
    </source>
</evidence>
<feature type="transmembrane region" description="Helical" evidence="7">
    <location>
        <begin position="300"/>
        <end position="322"/>
    </location>
</feature>
<dbReference type="EMBL" id="CAACYI010000001">
    <property type="protein sequence ID" value="VFB15967.1"/>
    <property type="molecule type" value="Genomic_DNA"/>
</dbReference>
<dbReference type="RefSeq" id="WP_131748418.1">
    <property type="nucleotide sequence ID" value="NZ_CAACYI010000001.1"/>
</dbReference>
<evidence type="ECO:0000256" key="1">
    <source>
        <dbReference type="ARBA" id="ARBA00004141"/>
    </source>
</evidence>
<dbReference type="PANTHER" id="PTHR42948">
    <property type="entry name" value="TRANSPORTER"/>
    <property type="match status" value="1"/>
</dbReference>
<evidence type="ECO:0000256" key="2">
    <source>
        <dbReference type="ARBA" id="ARBA00022448"/>
    </source>
</evidence>
<feature type="transmembrane region" description="Helical" evidence="7">
    <location>
        <begin position="252"/>
        <end position="274"/>
    </location>
</feature>
<dbReference type="CDD" id="cd10336">
    <property type="entry name" value="SLC6sbd_Tyt1-Like"/>
    <property type="match status" value="1"/>
</dbReference>
<keyword evidence="2 6" id="KW-0813">Transport</keyword>
<comment type="subcellular location">
    <subcellularLocation>
        <location evidence="1">Membrane</location>
        <topology evidence="1">Multi-pass membrane protein</topology>
    </subcellularLocation>
</comment>
<dbReference type="InterPro" id="IPR037272">
    <property type="entry name" value="SNS_sf"/>
</dbReference>
<dbReference type="Gene3D" id="1.20.1740.10">
    <property type="entry name" value="Amino acid/polyamine transporter I"/>
    <property type="match status" value="1"/>
</dbReference>
<accession>A0A8H2M6C4</accession>
<feature type="transmembrane region" description="Helical" evidence="7">
    <location>
        <begin position="422"/>
        <end position="446"/>
    </location>
</feature>
<evidence type="ECO:0000313" key="9">
    <source>
        <dbReference type="Proteomes" id="UP000377798"/>
    </source>
</evidence>
<feature type="transmembrane region" description="Helical" evidence="7">
    <location>
        <begin position="209"/>
        <end position="231"/>
    </location>
</feature>
<dbReference type="PANTHER" id="PTHR42948:SF1">
    <property type="entry name" value="TRANSPORTER"/>
    <property type="match status" value="1"/>
</dbReference>
<keyword evidence="3 6" id="KW-0812">Transmembrane</keyword>
<dbReference type="Proteomes" id="UP000377798">
    <property type="component" value="Unassembled WGS sequence"/>
</dbReference>
<feature type="transmembrane region" description="Helical" evidence="7">
    <location>
        <begin position="144"/>
        <end position="162"/>
    </location>
</feature>
<keyword evidence="5 7" id="KW-0472">Membrane</keyword>
<gene>
    <name evidence="8" type="ORF">NCTC13150_00476</name>
</gene>
<feature type="transmembrane region" description="Helical" evidence="7">
    <location>
        <begin position="169"/>
        <end position="189"/>
    </location>
</feature>
<dbReference type="PRINTS" id="PR00176">
    <property type="entry name" value="NANEUSMPORT"/>
</dbReference>
<dbReference type="InterPro" id="IPR047218">
    <property type="entry name" value="YocR/YhdH-like"/>
</dbReference>
<feature type="transmembrane region" description="Helical" evidence="7">
    <location>
        <begin position="84"/>
        <end position="105"/>
    </location>
</feature>
<comment type="similarity">
    <text evidence="6">Belongs to the sodium:neurotransmitter symporter (SNF) (TC 2.A.22) family.</text>
</comment>
<sequence>MERKGFNSNFGMIMAAVGSAVGLGNIWRFPYIVGTNGGGAFLLVYVLICLVIGVPILMSEILIGRRAKSDCVDSFKKLAPGKKWYISGIIAVIASFLILSFYSVVAGWSLEYIYRSLTNAFAGKSPEEISNLFTGFISSPIRPIAWTFVFMLMTMLIVRSGIDKGIEKVSKIAIPILLLIVICLGIRGLTLEGGREGLHFLFYPDFSKFTMAGFLAALGHSFFTLSLGMAIMTTYGSYVSDDNNIVKSAFSIAFFDTLIAILAGIAIFTSVFTFNLDPTQGAGLAFVTLPNVFPRMPGGYLFGVAFFVLLALAALTSTISLLESSVAFGVDSLKLSRKKASVLAAIGIFLLSILSSLSNGANSSLQIAGLTFFDFLDKLTSNYMLTSAAFIEIIFLGWFYDKEAIFDELSNHHTLEQKAFKAYYLALKYITPLAMVLIILSSLGILKSA</sequence>
<evidence type="ECO:0000313" key="8">
    <source>
        <dbReference type="EMBL" id="VFB15967.1"/>
    </source>
</evidence>
<evidence type="ECO:0000256" key="6">
    <source>
        <dbReference type="RuleBase" id="RU003732"/>
    </source>
</evidence>
<feature type="transmembrane region" description="Helical" evidence="7">
    <location>
        <begin position="342"/>
        <end position="361"/>
    </location>
</feature>
<dbReference type="GO" id="GO:0015293">
    <property type="term" value="F:symporter activity"/>
    <property type="evidence" value="ECO:0007669"/>
    <property type="project" value="UniProtKB-KW"/>
</dbReference>
<dbReference type="InterPro" id="IPR000175">
    <property type="entry name" value="Na/ntran_symport"/>
</dbReference>
<organism evidence="8 9">
    <name type="scientific">Urinicoccus massiliensis</name>
    <dbReference type="NCBI Taxonomy" id="1723382"/>
    <lineage>
        <taxon>Bacteria</taxon>
        <taxon>Bacillati</taxon>
        <taxon>Bacillota</taxon>
        <taxon>Tissierellia</taxon>
        <taxon>Tissierellales</taxon>
        <taxon>Peptoniphilaceae</taxon>
        <taxon>Urinicoccus</taxon>
    </lineage>
</organism>
<feature type="transmembrane region" description="Helical" evidence="7">
    <location>
        <begin position="39"/>
        <end position="63"/>
    </location>
</feature>
<dbReference type="SUPFAM" id="SSF161070">
    <property type="entry name" value="SNF-like"/>
    <property type="match status" value="1"/>
</dbReference>
<comment type="caution">
    <text evidence="8">The sequence shown here is derived from an EMBL/GenBank/DDBJ whole genome shotgun (WGS) entry which is preliminary data.</text>
</comment>
<feature type="transmembrane region" description="Helical" evidence="7">
    <location>
        <begin position="12"/>
        <end position="33"/>
    </location>
</feature>
<keyword evidence="9" id="KW-1185">Reference proteome</keyword>
<dbReference type="AlphaFoldDB" id="A0A8H2M6C4"/>
<dbReference type="PROSITE" id="PS00610">
    <property type="entry name" value="NA_NEUROTRAN_SYMP_1"/>
    <property type="match status" value="1"/>
</dbReference>
<keyword evidence="4 7" id="KW-1133">Transmembrane helix</keyword>
<feature type="transmembrane region" description="Helical" evidence="7">
    <location>
        <begin position="381"/>
        <end position="401"/>
    </location>
</feature>
<keyword evidence="6" id="KW-0769">Symport</keyword>
<evidence type="ECO:0000256" key="3">
    <source>
        <dbReference type="ARBA" id="ARBA00022692"/>
    </source>
</evidence>
<name>A0A8H2M6C4_9FIRM</name>
<dbReference type="GO" id="GO:0016020">
    <property type="term" value="C:membrane"/>
    <property type="evidence" value="ECO:0007669"/>
    <property type="project" value="UniProtKB-SubCell"/>
</dbReference>
<dbReference type="PROSITE" id="PS50267">
    <property type="entry name" value="NA_NEUROTRAN_SYMP_3"/>
    <property type="match status" value="1"/>
</dbReference>
<dbReference type="NCBIfam" id="NF037979">
    <property type="entry name" value="Na_transp"/>
    <property type="match status" value="1"/>
</dbReference>
<reference evidence="8 9" key="1">
    <citation type="submission" date="2019-02" db="EMBL/GenBank/DDBJ databases">
        <authorList>
            <consortium name="Pathogen Informatics"/>
        </authorList>
    </citation>
    <scope>NUCLEOTIDE SEQUENCE [LARGE SCALE GENOMIC DNA]</scope>
    <source>
        <strain evidence="8 9">3012STDY7089603</strain>
    </source>
</reference>
<evidence type="ECO:0000256" key="7">
    <source>
        <dbReference type="SAM" id="Phobius"/>
    </source>
</evidence>
<dbReference type="Pfam" id="PF00209">
    <property type="entry name" value="SNF"/>
    <property type="match status" value="2"/>
</dbReference>
<proteinExistence type="inferred from homology"/>
<evidence type="ECO:0000256" key="5">
    <source>
        <dbReference type="ARBA" id="ARBA00023136"/>
    </source>
</evidence>
<protein>
    <recommendedName>
        <fullName evidence="6">Transporter</fullName>
    </recommendedName>
</protein>